<evidence type="ECO:0000313" key="2">
    <source>
        <dbReference type="Proteomes" id="UP000283269"/>
    </source>
</evidence>
<reference evidence="1 2" key="1">
    <citation type="journal article" date="2018" name="Evol. Lett.">
        <title>Horizontal gene cluster transfer increased hallucinogenic mushroom diversity.</title>
        <authorList>
            <person name="Reynolds H.T."/>
            <person name="Vijayakumar V."/>
            <person name="Gluck-Thaler E."/>
            <person name="Korotkin H.B."/>
            <person name="Matheny P.B."/>
            <person name="Slot J.C."/>
        </authorList>
    </citation>
    <scope>NUCLEOTIDE SEQUENCE [LARGE SCALE GENOMIC DNA]</scope>
    <source>
        <strain evidence="1 2">2631</strain>
    </source>
</reference>
<dbReference type="EMBL" id="NHYD01003919">
    <property type="protein sequence ID" value="PPQ69948.1"/>
    <property type="molecule type" value="Genomic_DNA"/>
</dbReference>
<gene>
    <name evidence="1" type="ORF">CVT25_001992</name>
</gene>
<accession>A0A409VUM3</accession>
<evidence type="ECO:0000313" key="1">
    <source>
        <dbReference type="EMBL" id="PPQ69948.1"/>
    </source>
</evidence>
<name>A0A409VUM3_PSICY</name>
<dbReference type="AlphaFoldDB" id="A0A409VUM3"/>
<dbReference type="InParanoid" id="A0A409VUM3"/>
<comment type="caution">
    <text evidence="1">The sequence shown here is derived from an EMBL/GenBank/DDBJ whole genome shotgun (WGS) entry which is preliminary data.</text>
</comment>
<dbReference type="Proteomes" id="UP000283269">
    <property type="component" value="Unassembled WGS sequence"/>
</dbReference>
<keyword evidence="2" id="KW-1185">Reference proteome</keyword>
<organism evidence="1 2">
    <name type="scientific">Psilocybe cyanescens</name>
    <dbReference type="NCBI Taxonomy" id="93625"/>
    <lineage>
        <taxon>Eukaryota</taxon>
        <taxon>Fungi</taxon>
        <taxon>Dikarya</taxon>
        <taxon>Basidiomycota</taxon>
        <taxon>Agaricomycotina</taxon>
        <taxon>Agaricomycetes</taxon>
        <taxon>Agaricomycetidae</taxon>
        <taxon>Agaricales</taxon>
        <taxon>Agaricineae</taxon>
        <taxon>Strophariaceae</taxon>
        <taxon>Psilocybe</taxon>
    </lineage>
</organism>
<proteinExistence type="predicted"/>
<sequence length="59" mass="5842">MPPSKRQVLVKLAPGDAVGCEDNVVNLSVLVMLVSGSAVMAIPGGGPGAQCASDSDCTK</sequence>
<protein>
    <submittedName>
        <fullName evidence="1">Uncharacterized protein</fullName>
    </submittedName>
</protein>